<keyword evidence="10" id="KW-1185">Reference proteome</keyword>
<dbReference type="Pfam" id="PF02565">
    <property type="entry name" value="RecO_C"/>
    <property type="match status" value="1"/>
</dbReference>
<dbReference type="Gene3D" id="1.20.1440.120">
    <property type="entry name" value="Recombination protein O, C-terminal domain"/>
    <property type="match status" value="1"/>
</dbReference>
<dbReference type="InterPro" id="IPR003717">
    <property type="entry name" value="RecO"/>
</dbReference>
<name>A0ABP9BYT1_9SPHI</name>
<evidence type="ECO:0000256" key="6">
    <source>
        <dbReference type="ARBA" id="ARBA00033409"/>
    </source>
</evidence>
<dbReference type="Gene3D" id="2.40.50.140">
    <property type="entry name" value="Nucleic acid-binding proteins"/>
    <property type="match status" value="1"/>
</dbReference>
<organism evidence="9 10">
    <name type="scientific">Olivibacter ginsenosidimutans</name>
    <dbReference type="NCBI Taxonomy" id="1176537"/>
    <lineage>
        <taxon>Bacteria</taxon>
        <taxon>Pseudomonadati</taxon>
        <taxon>Bacteroidota</taxon>
        <taxon>Sphingobacteriia</taxon>
        <taxon>Sphingobacteriales</taxon>
        <taxon>Sphingobacteriaceae</taxon>
        <taxon>Olivibacter</taxon>
    </lineage>
</organism>
<dbReference type="HAMAP" id="MF_00201">
    <property type="entry name" value="RecO"/>
    <property type="match status" value="1"/>
</dbReference>
<sequence>MVLHKTRGIVLKTTPYAESSVVVQIFTEKFGMQAYLVNGVKKPRAKIGLNILQPFHLLDLVVYHKLTGSLQRISEARQTPIFQRIPYDVIKSSIAQFLNELVYKSMKQQGPDEALFDFIFHAICWLDALEHTPANFHLYFLLKLTKFLGFYPASNGSNRPFFDLKEGTFTSYLPNHSLVLQNPHTTQWATILNSNWSALHGIKIPHADRRILLHRVVDFYQLHLDAIGEIKSLEILEEVLG</sequence>
<dbReference type="EMBL" id="BAABIQ010000041">
    <property type="protein sequence ID" value="GAA4801203.1"/>
    <property type="molecule type" value="Genomic_DNA"/>
</dbReference>
<evidence type="ECO:0000313" key="9">
    <source>
        <dbReference type="EMBL" id="GAA4801203.1"/>
    </source>
</evidence>
<dbReference type="InterPro" id="IPR022572">
    <property type="entry name" value="DNA_rep/recomb_RecO_N"/>
</dbReference>
<reference evidence="10" key="1">
    <citation type="journal article" date="2019" name="Int. J. Syst. Evol. Microbiol.">
        <title>The Global Catalogue of Microorganisms (GCM) 10K type strain sequencing project: providing services to taxonomists for standard genome sequencing and annotation.</title>
        <authorList>
            <consortium name="The Broad Institute Genomics Platform"/>
            <consortium name="The Broad Institute Genome Sequencing Center for Infectious Disease"/>
            <person name="Wu L."/>
            <person name="Ma J."/>
        </authorList>
    </citation>
    <scope>NUCLEOTIDE SEQUENCE [LARGE SCALE GENOMIC DNA]</scope>
    <source>
        <strain evidence="10">JCM 18200</strain>
    </source>
</reference>
<dbReference type="SUPFAM" id="SSF57863">
    <property type="entry name" value="ArfGap/RecO-like zinc finger"/>
    <property type="match status" value="1"/>
</dbReference>
<dbReference type="Proteomes" id="UP001501411">
    <property type="component" value="Unassembled WGS sequence"/>
</dbReference>
<evidence type="ECO:0000256" key="7">
    <source>
        <dbReference type="HAMAP-Rule" id="MF_00201"/>
    </source>
</evidence>
<comment type="caution">
    <text evidence="9">The sequence shown here is derived from an EMBL/GenBank/DDBJ whole genome shotgun (WGS) entry which is preliminary data.</text>
</comment>
<feature type="domain" description="DNA replication/recombination mediator RecO N-terminal" evidence="8">
    <location>
        <begin position="1"/>
        <end position="77"/>
    </location>
</feature>
<dbReference type="InterPro" id="IPR012340">
    <property type="entry name" value="NA-bd_OB-fold"/>
</dbReference>
<comment type="similarity">
    <text evidence="1 7">Belongs to the RecO family.</text>
</comment>
<dbReference type="Pfam" id="PF11967">
    <property type="entry name" value="RecO_N"/>
    <property type="match status" value="1"/>
</dbReference>
<dbReference type="PANTHER" id="PTHR33991">
    <property type="entry name" value="DNA REPAIR PROTEIN RECO"/>
    <property type="match status" value="1"/>
</dbReference>
<comment type="function">
    <text evidence="7">Involved in DNA repair and RecF pathway recombination.</text>
</comment>
<proteinExistence type="inferred from homology"/>
<evidence type="ECO:0000259" key="8">
    <source>
        <dbReference type="Pfam" id="PF11967"/>
    </source>
</evidence>
<evidence type="ECO:0000256" key="2">
    <source>
        <dbReference type="ARBA" id="ARBA00021310"/>
    </source>
</evidence>
<dbReference type="InterPro" id="IPR037278">
    <property type="entry name" value="ARFGAP/RecO"/>
</dbReference>
<gene>
    <name evidence="7 9" type="primary">recO</name>
    <name evidence="9" type="ORF">GCM10023231_32450</name>
</gene>
<accession>A0ABP9BYT1</accession>
<dbReference type="PANTHER" id="PTHR33991:SF1">
    <property type="entry name" value="DNA REPAIR PROTEIN RECO"/>
    <property type="match status" value="1"/>
</dbReference>
<dbReference type="NCBIfam" id="TIGR00613">
    <property type="entry name" value="reco"/>
    <property type="match status" value="1"/>
</dbReference>
<dbReference type="SUPFAM" id="SSF50249">
    <property type="entry name" value="Nucleic acid-binding proteins"/>
    <property type="match status" value="1"/>
</dbReference>
<keyword evidence="5 7" id="KW-0234">DNA repair</keyword>
<protein>
    <recommendedName>
        <fullName evidence="2 7">DNA repair protein RecO</fullName>
    </recommendedName>
    <alternativeName>
        <fullName evidence="6 7">Recombination protein O</fullName>
    </alternativeName>
</protein>
<evidence type="ECO:0000256" key="4">
    <source>
        <dbReference type="ARBA" id="ARBA00023172"/>
    </source>
</evidence>
<evidence type="ECO:0000256" key="3">
    <source>
        <dbReference type="ARBA" id="ARBA00022763"/>
    </source>
</evidence>
<keyword evidence="3 7" id="KW-0227">DNA damage</keyword>
<evidence type="ECO:0000256" key="1">
    <source>
        <dbReference type="ARBA" id="ARBA00007452"/>
    </source>
</evidence>
<evidence type="ECO:0000256" key="5">
    <source>
        <dbReference type="ARBA" id="ARBA00023204"/>
    </source>
</evidence>
<evidence type="ECO:0000313" key="10">
    <source>
        <dbReference type="Proteomes" id="UP001501411"/>
    </source>
</evidence>
<keyword evidence="4 7" id="KW-0233">DNA recombination</keyword>
<dbReference type="InterPro" id="IPR042242">
    <property type="entry name" value="RecO_C"/>
</dbReference>